<feature type="chain" id="PRO_5019025832" evidence="4">
    <location>
        <begin position="28"/>
        <end position="351"/>
    </location>
</feature>
<evidence type="ECO:0000256" key="4">
    <source>
        <dbReference type="SAM" id="SignalP"/>
    </source>
</evidence>
<evidence type="ECO:0000259" key="5">
    <source>
        <dbReference type="Pfam" id="PF09084"/>
    </source>
</evidence>
<keyword evidence="3 4" id="KW-0732">Signal</keyword>
<dbReference type="PANTHER" id="PTHR30024">
    <property type="entry name" value="ALIPHATIC SULFONATES-BINDING PROTEIN-RELATED"/>
    <property type="match status" value="1"/>
</dbReference>
<dbReference type="Pfam" id="PF09084">
    <property type="entry name" value="NMT1"/>
    <property type="match status" value="1"/>
</dbReference>
<evidence type="ECO:0000313" key="7">
    <source>
        <dbReference type="Proteomes" id="UP000289465"/>
    </source>
</evidence>
<evidence type="ECO:0000256" key="1">
    <source>
        <dbReference type="ARBA" id="ARBA00004418"/>
    </source>
</evidence>
<feature type="domain" description="SsuA/THI5-like" evidence="5">
    <location>
        <begin position="44"/>
        <end position="251"/>
    </location>
</feature>
<dbReference type="Gene3D" id="3.40.190.10">
    <property type="entry name" value="Periplasmic binding protein-like II"/>
    <property type="match status" value="2"/>
</dbReference>
<evidence type="ECO:0000256" key="2">
    <source>
        <dbReference type="ARBA" id="ARBA00010742"/>
    </source>
</evidence>
<dbReference type="EMBL" id="UFQC01000004">
    <property type="protein sequence ID" value="SSW64165.1"/>
    <property type="molecule type" value="Genomic_DNA"/>
</dbReference>
<comment type="similarity">
    <text evidence="2">Belongs to the bacterial solute-binding protein SsuA/TauA family.</text>
</comment>
<dbReference type="GO" id="GO:0042597">
    <property type="term" value="C:periplasmic space"/>
    <property type="evidence" value="ECO:0007669"/>
    <property type="project" value="UniProtKB-SubCell"/>
</dbReference>
<accession>A0A446C8I8</accession>
<dbReference type="SUPFAM" id="SSF53850">
    <property type="entry name" value="Periplasmic binding protein-like II"/>
    <property type="match status" value="1"/>
</dbReference>
<protein>
    <submittedName>
        <fullName evidence="6">Aliphatic sulfonates-binding protein</fullName>
    </submittedName>
</protein>
<evidence type="ECO:0000256" key="3">
    <source>
        <dbReference type="ARBA" id="ARBA00022729"/>
    </source>
</evidence>
<sequence>MSKIPRRILSLCLAPLGALLVNPPASAQAPTPIKVSYQIAYWALPIYIATEKNWWAEAGLKPEFVVYPAGAQQIAGAASKSWDVGGTGSPPAVLGAQRYGIVTLGITNDESTANGVMARKENAAAVRSNAAKEVKGKQILLSPNSTGEYATMACLKKWGMQRSDVSVVTLAPAQLVSAFIGGNGMLAGTWAPNFYTLNEQSGAEVVCSGKDAGVMIPGALVARGEFAKQNPEAVAKFLAVYLRAVSFEKSNKAEAMGYLRKLFDANGIKLNDGYLEQELARPIFTLEEQLKLMSRTGGKSSLDQAYESLSAYLKGVGTLTEVPDPATYITDDYMKRVDQAPALKAFANNAN</sequence>
<organism evidence="6 7">
    <name type="scientific">Achromobacter veterisilvae</name>
    <dbReference type="NCBI Taxonomy" id="2069367"/>
    <lineage>
        <taxon>Bacteria</taxon>
        <taxon>Pseudomonadati</taxon>
        <taxon>Pseudomonadota</taxon>
        <taxon>Betaproteobacteria</taxon>
        <taxon>Burkholderiales</taxon>
        <taxon>Alcaligenaceae</taxon>
        <taxon>Achromobacter</taxon>
    </lineage>
</organism>
<dbReference type="RefSeq" id="WP_129239547.1">
    <property type="nucleotide sequence ID" value="NZ_UFQC01000004.1"/>
</dbReference>
<proteinExistence type="inferred from homology"/>
<gene>
    <name evidence="6" type="primary">ssuA_2</name>
    <name evidence="6" type="ORF">AVE30378_00863</name>
</gene>
<dbReference type="InterPro" id="IPR015168">
    <property type="entry name" value="SsuA/THI5"/>
</dbReference>
<dbReference type="AlphaFoldDB" id="A0A446C8I8"/>
<feature type="signal peptide" evidence="4">
    <location>
        <begin position="1"/>
        <end position="27"/>
    </location>
</feature>
<dbReference type="Proteomes" id="UP000289465">
    <property type="component" value="Unassembled WGS sequence"/>
</dbReference>
<evidence type="ECO:0000313" key="6">
    <source>
        <dbReference type="EMBL" id="SSW64165.1"/>
    </source>
</evidence>
<dbReference type="OrthoDB" id="8884165at2"/>
<comment type="subcellular location">
    <subcellularLocation>
        <location evidence="1">Periplasm</location>
    </subcellularLocation>
</comment>
<name>A0A446C8I8_9BURK</name>
<reference evidence="6 7" key="1">
    <citation type="submission" date="2018-07" db="EMBL/GenBank/DDBJ databases">
        <authorList>
            <person name="Peeters C."/>
        </authorList>
    </citation>
    <scope>NUCLEOTIDE SEQUENCE [LARGE SCALE GENOMIC DNA]</scope>
    <source>
        <strain evidence="6 7">LMG 30378</strain>
    </source>
</reference>
<dbReference type="PANTHER" id="PTHR30024:SF47">
    <property type="entry name" value="TAURINE-BINDING PERIPLASMIC PROTEIN"/>
    <property type="match status" value="1"/>
</dbReference>